<comment type="caution">
    <text evidence="2">The sequence shown here is derived from an EMBL/GenBank/DDBJ whole genome shotgun (WGS) entry which is preliminary data.</text>
</comment>
<feature type="transmembrane region" description="Helical" evidence="1">
    <location>
        <begin position="177"/>
        <end position="195"/>
    </location>
</feature>
<evidence type="ECO:0000313" key="2">
    <source>
        <dbReference type="EMBL" id="KXA96778.1"/>
    </source>
</evidence>
<proteinExistence type="predicted"/>
<dbReference type="EMBL" id="LHXS01000043">
    <property type="protein sequence ID" value="KXA96778.1"/>
    <property type="molecule type" value="Genomic_DNA"/>
</dbReference>
<feature type="transmembrane region" description="Helical" evidence="1">
    <location>
        <begin position="49"/>
        <end position="66"/>
    </location>
</feature>
<gene>
    <name evidence="2" type="ORF">AKJ38_02605</name>
</gene>
<dbReference type="AlphaFoldDB" id="A0A133URF3"/>
<feature type="transmembrane region" description="Helical" evidence="1">
    <location>
        <begin position="111"/>
        <end position="130"/>
    </location>
</feature>
<organism evidence="2 3">
    <name type="scientific">candidate division MSBL1 archaeon SCGC-AAA259I14</name>
    <dbReference type="NCBI Taxonomy" id="1698268"/>
    <lineage>
        <taxon>Archaea</taxon>
        <taxon>Methanobacteriati</taxon>
        <taxon>Methanobacteriota</taxon>
        <taxon>candidate division MSBL1</taxon>
    </lineage>
</organism>
<evidence type="ECO:0000313" key="3">
    <source>
        <dbReference type="Proteomes" id="UP000070414"/>
    </source>
</evidence>
<accession>A0A133URF3</accession>
<dbReference type="Proteomes" id="UP000070414">
    <property type="component" value="Unassembled WGS sequence"/>
</dbReference>
<feature type="transmembrane region" description="Helical" evidence="1">
    <location>
        <begin position="78"/>
        <end position="99"/>
    </location>
</feature>
<evidence type="ECO:0000256" key="1">
    <source>
        <dbReference type="SAM" id="Phobius"/>
    </source>
</evidence>
<name>A0A133URF3_9EURY</name>
<reference evidence="2 3" key="1">
    <citation type="journal article" date="2016" name="Sci. Rep.">
        <title>Metabolic traits of an uncultured archaeal lineage -MSBL1- from brine pools of the Red Sea.</title>
        <authorList>
            <person name="Mwirichia R."/>
            <person name="Alam I."/>
            <person name="Rashid M."/>
            <person name="Vinu M."/>
            <person name="Ba-Alawi W."/>
            <person name="Anthony Kamau A."/>
            <person name="Kamanda Ngugi D."/>
            <person name="Goker M."/>
            <person name="Klenk H.P."/>
            <person name="Bajic V."/>
            <person name="Stingl U."/>
        </authorList>
    </citation>
    <scope>NUCLEOTIDE SEQUENCE [LARGE SCALE GENOMIC DNA]</scope>
    <source>
        <strain evidence="2">SCGC-AAA259I14</strain>
    </source>
</reference>
<keyword evidence="1" id="KW-0472">Membrane</keyword>
<keyword evidence="1" id="KW-1133">Transmembrane helix</keyword>
<feature type="transmembrane region" description="Helical" evidence="1">
    <location>
        <begin position="153"/>
        <end position="171"/>
    </location>
</feature>
<protein>
    <recommendedName>
        <fullName evidence="4">DUF1616 domain-containing protein</fullName>
    </recommendedName>
</protein>
<keyword evidence="1" id="KW-0812">Transmembrane</keyword>
<keyword evidence="3" id="KW-1185">Reference proteome</keyword>
<sequence length="208" mass="24185">MRRVLNPFKLQDWPYKLFLLVVLSLTLLSFLLTHLRQYFINLPVLEELVGFVFLTFVPGFLILRILRIHELPTYKSLIYSVGLSLSSLFLVALGINFVYPHLGYKNPLNTFSLSVSLLIFILVLSILSYFRDKDVNFDGAEIDESIFRDSREILFLLIIPFLAIIGTYIAFFHGNNMLLLLIYIIISAFPFLVIFQKKRECIKRILVT</sequence>
<evidence type="ECO:0008006" key="4">
    <source>
        <dbReference type="Google" id="ProtNLM"/>
    </source>
</evidence>